<dbReference type="CDD" id="cd11010">
    <property type="entry name" value="S1-P1_nuclease"/>
    <property type="match status" value="1"/>
</dbReference>
<dbReference type="Pfam" id="PF02265">
    <property type="entry name" value="S1-P1_nuclease"/>
    <property type="match status" value="1"/>
</dbReference>
<dbReference type="GO" id="GO:0016788">
    <property type="term" value="F:hydrolase activity, acting on ester bonds"/>
    <property type="evidence" value="ECO:0007669"/>
    <property type="project" value="InterPro"/>
</dbReference>
<accession>A0A161LV17</accession>
<dbReference type="RefSeq" id="WP_068703775.1">
    <property type="nucleotide sequence ID" value="NZ_BDCR01000003.1"/>
</dbReference>
<protein>
    <submittedName>
        <fullName evidence="7">S1/P1 Nuclease</fullName>
    </submittedName>
</protein>
<keyword evidence="8" id="KW-1185">Reference proteome</keyword>
<evidence type="ECO:0000256" key="3">
    <source>
        <dbReference type="ARBA" id="ARBA00022759"/>
    </source>
</evidence>
<evidence type="ECO:0000256" key="5">
    <source>
        <dbReference type="ARBA" id="ARBA00023157"/>
    </source>
</evidence>
<keyword evidence="6" id="KW-0325">Glycoprotein</keyword>
<evidence type="ECO:0000313" key="8">
    <source>
        <dbReference type="Proteomes" id="UP000076586"/>
    </source>
</evidence>
<sequence length="259" mass="29668">MKKNITICFLVGLLFVPQAVWGWGLIGHRVIGELAQKKMSPAAKKNVDAVLKHASVAMVANWGDFVRSDDKYKGQEVWHYKDIAANMSREDFNKEAVTENNGELIFRVQELIAKLKKDPNNEENLKMLIHLIGDMHMPLHMGRPDDKGGNSVRLTWQGRNISIHALWDEALIEFQKLSYTEYADHLFRTRVVKVNPFQPDSVLNWAWGTYQTAQKVYDSAPEAENQYKYNYKYIGLVEDRLAQAGAHLASVLNYIYGNK</sequence>
<dbReference type="AlphaFoldDB" id="A0A161LV17"/>
<keyword evidence="1" id="KW-0540">Nuclease</keyword>
<keyword evidence="2" id="KW-0479">Metal-binding</keyword>
<dbReference type="EMBL" id="BDCR01000003">
    <property type="protein sequence ID" value="GAT62989.1"/>
    <property type="molecule type" value="Genomic_DNA"/>
</dbReference>
<organism evidence="7 8">
    <name type="scientific">Paludibacter jiangxiensis</name>
    <dbReference type="NCBI Taxonomy" id="681398"/>
    <lineage>
        <taxon>Bacteria</taxon>
        <taxon>Pseudomonadati</taxon>
        <taxon>Bacteroidota</taxon>
        <taxon>Bacteroidia</taxon>
        <taxon>Bacteroidales</taxon>
        <taxon>Paludibacteraceae</taxon>
        <taxon>Paludibacter</taxon>
    </lineage>
</organism>
<gene>
    <name evidence="7" type="ORF">PJIAN_3301</name>
</gene>
<dbReference type="GO" id="GO:0003676">
    <property type="term" value="F:nucleic acid binding"/>
    <property type="evidence" value="ECO:0007669"/>
    <property type="project" value="InterPro"/>
</dbReference>
<evidence type="ECO:0000256" key="6">
    <source>
        <dbReference type="ARBA" id="ARBA00023180"/>
    </source>
</evidence>
<dbReference type="PANTHER" id="PTHR33146">
    <property type="entry name" value="ENDONUCLEASE 4"/>
    <property type="match status" value="1"/>
</dbReference>
<dbReference type="GO" id="GO:0006308">
    <property type="term" value="P:DNA catabolic process"/>
    <property type="evidence" value="ECO:0007669"/>
    <property type="project" value="InterPro"/>
</dbReference>
<evidence type="ECO:0000256" key="2">
    <source>
        <dbReference type="ARBA" id="ARBA00022723"/>
    </source>
</evidence>
<dbReference type="PANTHER" id="PTHR33146:SF26">
    <property type="entry name" value="ENDONUCLEASE 4"/>
    <property type="match status" value="1"/>
</dbReference>
<keyword evidence="3" id="KW-0255">Endonuclease</keyword>
<dbReference type="SUPFAM" id="SSF48537">
    <property type="entry name" value="Phospholipase C/P1 nuclease"/>
    <property type="match status" value="1"/>
</dbReference>
<keyword evidence="5" id="KW-1015">Disulfide bond</keyword>
<dbReference type="Proteomes" id="UP000076586">
    <property type="component" value="Unassembled WGS sequence"/>
</dbReference>
<evidence type="ECO:0000256" key="4">
    <source>
        <dbReference type="ARBA" id="ARBA00022801"/>
    </source>
</evidence>
<dbReference type="InterPro" id="IPR003154">
    <property type="entry name" value="S1/P1nuclease"/>
</dbReference>
<dbReference type="Gene3D" id="1.10.575.10">
    <property type="entry name" value="P1 Nuclease"/>
    <property type="match status" value="1"/>
</dbReference>
<reference evidence="8" key="2">
    <citation type="journal article" date="2017" name="Genome Announc.">
        <title>Draft genome sequence of Paludibacter jiangxiensis NM7(T), a propionate-producing fermentative bacterium.</title>
        <authorList>
            <person name="Qiu Y.-L."/>
            <person name="Tourlousse D.M."/>
            <person name="Matsuura N."/>
            <person name="Ohashi A."/>
            <person name="Sekiguchi Y."/>
        </authorList>
    </citation>
    <scope>NUCLEOTIDE SEQUENCE [LARGE SCALE GENOMIC DNA]</scope>
    <source>
        <strain evidence="8">NM7</strain>
    </source>
</reference>
<name>A0A161LV17_9BACT</name>
<reference evidence="8" key="1">
    <citation type="submission" date="2016-04" db="EMBL/GenBank/DDBJ databases">
        <title>Draft genome sequence of Paludibacter jiangxiensis strain NM7.</title>
        <authorList>
            <person name="Qiu Y."/>
            <person name="Matsuura N."/>
            <person name="Ohashi A."/>
            <person name="Tourlousse M.D."/>
            <person name="Sekiguchi Y."/>
        </authorList>
    </citation>
    <scope>NUCLEOTIDE SEQUENCE [LARGE SCALE GENOMIC DNA]</scope>
    <source>
        <strain evidence="8">NM7</strain>
    </source>
</reference>
<dbReference type="InterPro" id="IPR008947">
    <property type="entry name" value="PLipase_C/P1_nuclease_dom_sf"/>
</dbReference>
<comment type="caution">
    <text evidence="7">The sequence shown here is derived from an EMBL/GenBank/DDBJ whole genome shotgun (WGS) entry which is preliminary data.</text>
</comment>
<evidence type="ECO:0000256" key="1">
    <source>
        <dbReference type="ARBA" id="ARBA00022722"/>
    </source>
</evidence>
<dbReference type="STRING" id="681398.PJIAN_3301"/>
<evidence type="ECO:0000313" key="7">
    <source>
        <dbReference type="EMBL" id="GAT62989.1"/>
    </source>
</evidence>
<proteinExistence type="predicted"/>
<dbReference type="GO" id="GO:0046872">
    <property type="term" value="F:metal ion binding"/>
    <property type="evidence" value="ECO:0007669"/>
    <property type="project" value="UniProtKB-KW"/>
</dbReference>
<keyword evidence="4" id="KW-0378">Hydrolase</keyword>
<dbReference type="GO" id="GO:0004519">
    <property type="term" value="F:endonuclease activity"/>
    <property type="evidence" value="ECO:0007669"/>
    <property type="project" value="UniProtKB-KW"/>
</dbReference>
<dbReference type="OrthoDB" id="267579at2"/>